<evidence type="ECO:0000313" key="3">
    <source>
        <dbReference type="Proteomes" id="UP000325797"/>
    </source>
</evidence>
<accession>A0A5J6N6T3</accession>
<evidence type="ECO:0000313" key="2">
    <source>
        <dbReference type="EMBL" id="QEX22656.1"/>
    </source>
</evidence>
<evidence type="ECO:0000259" key="1">
    <source>
        <dbReference type="Pfam" id="PF03781"/>
    </source>
</evidence>
<dbReference type="EMBL" id="CP042582">
    <property type="protein sequence ID" value="QEX22656.1"/>
    <property type="molecule type" value="Genomic_DNA"/>
</dbReference>
<name>A0A5J6N6T3_9PROT</name>
<reference evidence="2 3" key="1">
    <citation type="submission" date="2019-08" db="EMBL/GenBank/DDBJ databases">
        <title>Hyperibacter terrae gen. nov., sp. nov. and Hyperibacter viscosus sp. nov., two new members in the family Rhodospirillaceae isolated from the rhizosphere of Hypericum perforatum.</title>
        <authorList>
            <person name="Noviana Z."/>
        </authorList>
    </citation>
    <scope>NUCLEOTIDE SEQUENCE [LARGE SCALE GENOMIC DNA]</scope>
    <source>
        <strain evidence="2 3">R5959</strain>
    </source>
</reference>
<dbReference type="InterPro" id="IPR005532">
    <property type="entry name" value="SUMF_dom"/>
</dbReference>
<gene>
    <name evidence="2" type="ORF">FRZ61_25880</name>
</gene>
<dbReference type="PANTHER" id="PTHR23150:SF19">
    <property type="entry name" value="FORMYLGLYCINE-GENERATING ENZYME"/>
    <property type="match status" value="1"/>
</dbReference>
<dbReference type="PANTHER" id="PTHR23150">
    <property type="entry name" value="SULFATASE MODIFYING FACTOR 1, 2"/>
    <property type="match status" value="1"/>
</dbReference>
<feature type="domain" description="Sulfatase-modifying factor enzyme-like" evidence="1">
    <location>
        <begin position="1"/>
        <end position="290"/>
    </location>
</feature>
<dbReference type="InterPro" id="IPR016187">
    <property type="entry name" value="CTDL_fold"/>
</dbReference>
<dbReference type="InterPro" id="IPR051043">
    <property type="entry name" value="Sulfatase_Mod_Factor_Kinase"/>
</dbReference>
<dbReference type="RefSeq" id="WP_263641733.1">
    <property type="nucleotide sequence ID" value="NZ_CP042582.1"/>
</dbReference>
<dbReference type="AlphaFoldDB" id="A0A5J6N6T3"/>
<proteinExistence type="predicted"/>
<dbReference type="Gene3D" id="3.90.1580.10">
    <property type="entry name" value="paralog of FGE (formylglycine-generating enzyme)"/>
    <property type="match status" value="1"/>
</dbReference>
<sequence length="297" mass="32608">MGSDRHYPEEAPAHRAKVDGFWMDRHAVTNADYAAFVAATGYVTVAERPLDPKDYPGAKPELLKPGALVFQKAAGPVDKRDLANWWRYVPGADWCHPEGPGSGIDGLEDHPVVHVAYEDAEAYARWAGKSLPTEAEWEFAARGGLEGAAYCWGDEFEPGGKPMANTWQGEFPWQNLATDGYERTAPVGSFPANGHGLFDMAGNVWEWTSDWYSARHAADAAKPCCVPANPRGGAVEASYDPRQPEIRIPRKVVKGGSFLCAPSYCLRYRPAARQPQMIDSAMSHIGFRCIDRNGRGL</sequence>
<organism evidence="2 3">
    <name type="scientific">Hypericibacter adhaerens</name>
    <dbReference type="NCBI Taxonomy" id="2602016"/>
    <lineage>
        <taxon>Bacteria</taxon>
        <taxon>Pseudomonadati</taxon>
        <taxon>Pseudomonadota</taxon>
        <taxon>Alphaproteobacteria</taxon>
        <taxon>Rhodospirillales</taxon>
        <taxon>Dongiaceae</taxon>
        <taxon>Hypericibacter</taxon>
    </lineage>
</organism>
<dbReference type="Proteomes" id="UP000325797">
    <property type="component" value="Chromosome"/>
</dbReference>
<protein>
    <recommendedName>
        <fullName evidence="1">Sulfatase-modifying factor enzyme-like domain-containing protein</fullName>
    </recommendedName>
</protein>
<dbReference type="SUPFAM" id="SSF56436">
    <property type="entry name" value="C-type lectin-like"/>
    <property type="match status" value="1"/>
</dbReference>
<keyword evidence="3" id="KW-1185">Reference proteome</keyword>
<dbReference type="GO" id="GO:0120147">
    <property type="term" value="F:formylglycine-generating oxidase activity"/>
    <property type="evidence" value="ECO:0007669"/>
    <property type="project" value="TreeGrafter"/>
</dbReference>
<dbReference type="InterPro" id="IPR042095">
    <property type="entry name" value="SUMF_sf"/>
</dbReference>
<dbReference type="KEGG" id="hadh:FRZ61_25880"/>
<dbReference type="Pfam" id="PF03781">
    <property type="entry name" value="FGE-sulfatase"/>
    <property type="match status" value="1"/>
</dbReference>